<dbReference type="PATRIC" id="fig|1068978.7.peg.6348"/>
<proteinExistence type="predicted"/>
<dbReference type="Proteomes" id="UP000062973">
    <property type="component" value="Chromosome"/>
</dbReference>
<dbReference type="RefSeq" id="WP_017984841.1">
    <property type="nucleotide sequence ID" value="NZ_AQUL01000001.1"/>
</dbReference>
<protein>
    <submittedName>
        <fullName evidence="1">Diol dehydratase-reactivating factor small subunit domain protein</fullName>
    </submittedName>
</protein>
<dbReference type="SUPFAM" id="SSF52968">
    <property type="entry name" value="B12-dependent dehydatase associated subunit"/>
    <property type="match status" value="1"/>
</dbReference>
<dbReference type="InterPro" id="IPR010254">
    <property type="entry name" value="B12-dep_deHydtase_bsu"/>
</dbReference>
<dbReference type="EMBL" id="CP009110">
    <property type="protein sequence ID" value="AIJ26005.1"/>
    <property type="molecule type" value="Genomic_DNA"/>
</dbReference>
<accession>A0A076N5A8</accession>
<dbReference type="OrthoDB" id="3691278at2"/>
<organism evidence="1 2">
    <name type="scientific">Amycolatopsis methanolica 239</name>
    <dbReference type="NCBI Taxonomy" id="1068978"/>
    <lineage>
        <taxon>Bacteria</taxon>
        <taxon>Bacillati</taxon>
        <taxon>Actinomycetota</taxon>
        <taxon>Actinomycetes</taxon>
        <taxon>Pseudonocardiales</taxon>
        <taxon>Pseudonocardiaceae</taxon>
        <taxon>Amycolatopsis</taxon>
        <taxon>Amycolatopsis methanolica group</taxon>
    </lineage>
</organism>
<dbReference type="InterPro" id="IPR003208">
    <property type="entry name" value="Dehydtase/Dehydtase_re"/>
</dbReference>
<dbReference type="STRING" id="1068978.AMETH_5913"/>
<dbReference type="KEGG" id="amq:AMETH_5913"/>
<name>A0A076N5A8_AMYME</name>
<reference evidence="1 2" key="1">
    <citation type="submission" date="2014-07" db="EMBL/GenBank/DDBJ databases">
        <title>Whole Genome Sequence of the Amycolatopsis methanolica 239.</title>
        <authorList>
            <person name="Tang B."/>
        </authorList>
    </citation>
    <scope>NUCLEOTIDE SEQUENCE [LARGE SCALE GENOMIC DNA]</scope>
    <source>
        <strain evidence="1 2">239</strain>
    </source>
</reference>
<dbReference type="Gene3D" id="3.40.50.10150">
    <property type="entry name" value="B12-dependent dehydatase associated subunit"/>
    <property type="match status" value="1"/>
</dbReference>
<evidence type="ECO:0000313" key="2">
    <source>
        <dbReference type="Proteomes" id="UP000062973"/>
    </source>
</evidence>
<evidence type="ECO:0000313" key="1">
    <source>
        <dbReference type="EMBL" id="AIJ26005.1"/>
    </source>
</evidence>
<keyword evidence="2" id="KW-1185">Reference proteome</keyword>
<dbReference type="AlphaFoldDB" id="A0A076N5A8"/>
<sequence length="103" mass="10627">MQGPAVVLRCLDAKSPVLREIRAGLEEEGVPLVVEEVSEGDALVLGYAAACLSSLDVGIGVADEVCVYHAKRPAGSPALTGPLSRARVLGHNAARMVVGIPLK</sequence>
<dbReference type="HOGENOM" id="CLU_139758_1_0_11"/>
<gene>
    <name evidence="1" type="ORF">AMETH_5913</name>
</gene>
<dbReference type="Pfam" id="PF02288">
    <property type="entry name" value="Dehydratase_MU"/>
    <property type="match status" value="1"/>
</dbReference>
<dbReference type="eggNOG" id="ENOG503354T">
    <property type="taxonomic scope" value="Bacteria"/>
</dbReference>